<evidence type="ECO:0000259" key="1">
    <source>
        <dbReference type="Pfam" id="PF19273"/>
    </source>
</evidence>
<sequence length="1240" mass="143369">MDSDGVNQIVTALGLIHNPRSSNDDRRQAQQFLDKVRLEPESPFWGYQLSLPNSNNNTIVRHFGLTLLEKSIMYDYDTYNLEKILTVRKWIIELCSNVTNDDPNYIKEKLAFLWVALAKRSWGIYVELDCAPLDLAALNEILINKDKSAPNHLPSGWVDMDKDLFQLWNANLFTRELSLIIFRTLFEDIFILEDPIAISRSPPLNLFCSEIMSSSAIVETYYDASPLISIARASDHGWLKIWSDFLQQCLSNQNDKNSLNFINKILSTFKACLHWIFPANLLESDILQRITSSLLSNDIHIKILAVDCLHALLTRTFLTTEEFNKIVGAIFMPEGIQMLSQVYDSVILDPNNINEHHYSFIKKLVEMCVGLSSYLNIMGYLKLILKTTCNESLIVSGLSLNFWVSMLRIDTLSNENTLFFQLLPDLLEICANRLLNYSDLFEQQDNNESYTDDFIQSSNNNNPHFKTLPSKKYIDIDFDSTPEINTFLSNYIKYLDDIIRIIVCKRPKEGLRWLEQRLKDFFFSDHGLKCLNQSKLYLNKKIDLPYFWGYQQFEIIESTVKGISRWKIWYDDDKPDKQSKLTELNQLVEILCENLLALNLCDLMLLRKQIQTLVQFTPLLKDTQSGLMLKVLEKILTISTFEINENASDEERELVRDLRITCGTELNRLGYMIPESLKEILNDLENVIANILLTKKISAHESVAFKSFLLVVSQRSSLAKEIKFEKFSKIVDPELEAWNDPATMKGLSELPWFMERLGIVKIAEYFKERGINGKADLLTIDMDDKGRKLKSALNEHWGKIFPVRATRIYVQYSIEKLPHTSPDYLHLLSLWKPRIQPILPYILQLISQIQKYHNPQNWLDLPIEVQSFVKDSCAERFWQVGVSTKSRDSFVSESVKAMHTLRDFADSVGHIVRYTREYAFLAIASISQLEDTLYEIPGMGELLWKAAASDSAGISLHSWRHMINLLFRNTVKNCPAKFVVPFMGPLLTIALPAIDELLTKNWEMVYNNGIQLQGNENDDALSEEMMQEHLLRQLTAVVDRMLIDLVGQLNSRFPLNETQIEIRTLIFNNKELLGSFLQLLTHVISFKDTKCSYNAILILRNCYKEILLKDEEVDKWLCKEIFVILATILNDTFFQDVHAEAGYLFTEIYIYLRSKYDFPAYALEEILQCDDKVIKNMESLMGSSKSLRQRKVCLIQTIIANNEAIQKQDRKRLLAGRNRKKLNTDLMNGDEHHILGNLFG</sequence>
<dbReference type="InterPro" id="IPR011989">
    <property type="entry name" value="ARM-like"/>
</dbReference>
<accession>A0A1D2VRH5</accession>
<dbReference type="InParanoid" id="A0A1D2VRH5"/>
<name>A0A1D2VRH5_9ASCO</name>
<dbReference type="InterPro" id="IPR045478">
    <property type="entry name" value="Exportin-5_C"/>
</dbReference>
<dbReference type="SUPFAM" id="SSF48371">
    <property type="entry name" value="ARM repeat"/>
    <property type="match status" value="1"/>
</dbReference>
<dbReference type="AlphaFoldDB" id="A0A1D2VRH5"/>
<dbReference type="InterPro" id="IPR016024">
    <property type="entry name" value="ARM-type_fold"/>
</dbReference>
<reference evidence="3" key="1">
    <citation type="submission" date="2016-05" db="EMBL/GenBank/DDBJ databases">
        <title>Comparative genomics of biotechnologically important yeasts.</title>
        <authorList>
            <consortium name="DOE Joint Genome Institute"/>
            <person name="Riley R."/>
            <person name="Haridas S."/>
            <person name="Wolfe K.H."/>
            <person name="Lopes M.R."/>
            <person name="Hittinger C.T."/>
            <person name="Goker M."/>
            <person name="Salamov A."/>
            <person name="Wisecaver J."/>
            <person name="Long T.M."/>
            <person name="Aerts A.L."/>
            <person name="Barry K."/>
            <person name="Choi C."/>
            <person name="Clum A."/>
            <person name="Coughlan A.Y."/>
            <person name="Deshpande S."/>
            <person name="Douglass A.P."/>
            <person name="Hanson S.J."/>
            <person name="Klenk H.-P."/>
            <person name="Labutti K."/>
            <person name="Lapidus A."/>
            <person name="Lindquist E."/>
            <person name="Lipzen A."/>
            <person name="Meier-Kolthoff J.P."/>
            <person name="Ohm R.A."/>
            <person name="Otillar R.P."/>
            <person name="Pangilinan J."/>
            <person name="Peng Y."/>
            <person name="Rokas A."/>
            <person name="Rosa C.A."/>
            <person name="Scheuner C."/>
            <person name="Sibirny A.A."/>
            <person name="Slot J.C."/>
            <person name="Stielow J.B."/>
            <person name="Sun H."/>
            <person name="Kurtzman C.P."/>
            <person name="Blackwell M."/>
            <person name="Grigoriev I.V."/>
            <person name="Jeffries T.W."/>
        </authorList>
    </citation>
    <scope>NUCLEOTIDE SEQUENCE [LARGE SCALE GENOMIC DNA]</scope>
    <source>
        <strain evidence="3">DSM 1968</strain>
    </source>
</reference>
<dbReference type="GO" id="GO:0006611">
    <property type="term" value="P:protein export from nucleus"/>
    <property type="evidence" value="ECO:0007669"/>
    <property type="project" value="EnsemblFungi"/>
</dbReference>
<dbReference type="GO" id="GO:0042565">
    <property type="term" value="C:RNA nuclear export complex"/>
    <property type="evidence" value="ECO:0007669"/>
    <property type="project" value="TreeGrafter"/>
</dbReference>
<dbReference type="GeneID" id="30964762"/>
<gene>
    <name evidence="2" type="ORF">ASCRUDRAFT_53652</name>
</gene>
<evidence type="ECO:0000313" key="2">
    <source>
        <dbReference type="EMBL" id="ODV64211.1"/>
    </source>
</evidence>
<dbReference type="Proteomes" id="UP000095038">
    <property type="component" value="Unassembled WGS sequence"/>
</dbReference>
<evidence type="ECO:0000313" key="3">
    <source>
        <dbReference type="Proteomes" id="UP000095038"/>
    </source>
</evidence>
<dbReference type="Gene3D" id="1.25.10.10">
    <property type="entry name" value="Leucine-rich Repeat Variant"/>
    <property type="match status" value="1"/>
</dbReference>
<dbReference type="GO" id="GO:0005634">
    <property type="term" value="C:nucleus"/>
    <property type="evidence" value="ECO:0007669"/>
    <property type="project" value="EnsemblFungi"/>
</dbReference>
<dbReference type="InterPro" id="IPR045065">
    <property type="entry name" value="XPO1/5"/>
</dbReference>
<protein>
    <submittedName>
        <fullName evidence="2">Karyopherin</fullName>
    </submittedName>
</protein>
<dbReference type="OrthoDB" id="2215036at2759"/>
<dbReference type="GO" id="GO:0005049">
    <property type="term" value="F:nuclear export signal receptor activity"/>
    <property type="evidence" value="ECO:0007669"/>
    <property type="project" value="EnsemblFungi"/>
</dbReference>
<dbReference type="Pfam" id="PF19273">
    <property type="entry name" value="Exportin-5"/>
    <property type="match status" value="1"/>
</dbReference>
<dbReference type="GO" id="GO:0071528">
    <property type="term" value="P:tRNA re-export from nucleus"/>
    <property type="evidence" value="ECO:0007669"/>
    <property type="project" value="EnsemblFungi"/>
</dbReference>
<organism evidence="2 3">
    <name type="scientific">Ascoidea rubescens DSM 1968</name>
    <dbReference type="NCBI Taxonomy" id="1344418"/>
    <lineage>
        <taxon>Eukaryota</taxon>
        <taxon>Fungi</taxon>
        <taxon>Dikarya</taxon>
        <taxon>Ascomycota</taxon>
        <taxon>Saccharomycotina</taxon>
        <taxon>Saccharomycetes</taxon>
        <taxon>Ascoideaceae</taxon>
        <taxon>Ascoidea</taxon>
    </lineage>
</organism>
<dbReference type="EMBL" id="KV454475">
    <property type="protein sequence ID" value="ODV64211.1"/>
    <property type="molecule type" value="Genomic_DNA"/>
</dbReference>
<dbReference type="STRING" id="1344418.A0A1D2VRH5"/>
<dbReference type="FunCoup" id="A0A1D2VRH5">
    <property type="interactions" value="800"/>
</dbReference>
<proteinExistence type="predicted"/>
<dbReference type="PANTHER" id="PTHR11223">
    <property type="entry name" value="EXPORTIN 1/5"/>
    <property type="match status" value="1"/>
</dbReference>
<dbReference type="GO" id="GO:0003723">
    <property type="term" value="F:RNA binding"/>
    <property type="evidence" value="ECO:0007669"/>
    <property type="project" value="TreeGrafter"/>
</dbReference>
<dbReference type="RefSeq" id="XP_020050518.1">
    <property type="nucleotide sequence ID" value="XM_020191126.1"/>
</dbReference>
<dbReference type="PANTHER" id="PTHR11223:SF3">
    <property type="entry name" value="EXPORTIN-5"/>
    <property type="match status" value="1"/>
</dbReference>
<feature type="domain" description="Exportin-5 C-terminal" evidence="1">
    <location>
        <begin position="355"/>
        <end position="1207"/>
    </location>
</feature>
<dbReference type="GO" id="GO:0005737">
    <property type="term" value="C:cytoplasm"/>
    <property type="evidence" value="ECO:0007669"/>
    <property type="project" value="EnsemblFungi"/>
</dbReference>
<keyword evidence="3" id="KW-1185">Reference proteome</keyword>